<evidence type="ECO:0000313" key="2">
    <source>
        <dbReference type="EMBL" id="MDR6591957.1"/>
    </source>
</evidence>
<sequence length="31" mass="3137">MDREEPVRRLGVRDAPPGAVTTAPGGSGSCP</sequence>
<keyword evidence="3" id="KW-1185">Reference proteome</keyword>
<evidence type="ECO:0000313" key="3">
    <source>
        <dbReference type="Proteomes" id="UP001268819"/>
    </source>
</evidence>
<gene>
    <name evidence="2" type="ORF">J2S66_000341</name>
</gene>
<evidence type="ECO:0000256" key="1">
    <source>
        <dbReference type="SAM" id="MobiDB-lite"/>
    </source>
</evidence>
<dbReference type="PROSITE" id="PS51257">
    <property type="entry name" value="PROKAR_LIPOPROTEIN"/>
    <property type="match status" value="1"/>
</dbReference>
<protein>
    <submittedName>
        <fullName evidence="2">Uncharacterized protein</fullName>
    </submittedName>
</protein>
<feature type="region of interest" description="Disordered" evidence="1">
    <location>
        <begin position="1"/>
        <end position="31"/>
    </location>
</feature>
<comment type="caution">
    <text evidence="2">The sequence shown here is derived from an EMBL/GenBank/DDBJ whole genome shotgun (WGS) entry which is preliminary data.</text>
</comment>
<accession>A0ABU1PMR2</accession>
<feature type="compositionally biased region" description="Basic and acidic residues" evidence="1">
    <location>
        <begin position="1"/>
        <end position="12"/>
    </location>
</feature>
<dbReference type="Proteomes" id="UP001268819">
    <property type="component" value="Unassembled WGS sequence"/>
</dbReference>
<name>A0ABU1PMR2_9PSEU</name>
<dbReference type="EMBL" id="JAVDSG010000001">
    <property type="protein sequence ID" value="MDR6591957.1"/>
    <property type="molecule type" value="Genomic_DNA"/>
</dbReference>
<proteinExistence type="predicted"/>
<reference evidence="2 3" key="1">
    <citation type="submission" date="2023-07" db="EMBL/GenBank/DDBJ databases">
        <title>Sequencing the genomes of 1000 actinobacteria strains.</title>
        <authorList>
            <person name="Klenk H.-P."/>
        </authorList>
    </citation>
    <scope>NUCLEOTIDE SEQUENCE [LARGE SCALE GENOMIC DNA]</scope>
    <source>
        <strain evidence="2 3">DSM 43749</strain>
    </source>
</reference>
<organism evidence="2 3">
    <name type="scientific">Saccharothrix longispora</name>
    <dbReference type="NCBI Taxonomy" id="33920"/>
    <lineage>
        <taxon>Bacteria</taxon>
        <taxon>Bacillati</taxon>
        <taxon>Actinomycetota</taxon>
        <taxon>Actinomycetes</taxon>
        <taxon>Pseudonocardiales</taxon>
        <taxon>Pseudonocardiaceae</taxon>
        <taxon>Saccharothrix</taxon>
    </lineage>
</organism>